<evidence type="ECO:0000256" key="1">
    <source>
        <dbReference type="ARBA" id="ARBA00004496"/>
    </source>
</evidence>
<dbReference type="AlphaFoldDB" id="A0A9W8E7G7"/>
<dbReference type="InterPro" id="IPR001012">
    <property type="entry name" value="UBX_dom"/>
</dbReference>
<dbReference type="OrthoDB" id="10254930at2759"/>
<comment type="subcellular location">
    <subcellularLocation>
        <location evidence="1">Cytoplasm</location>
    </subcellularLocation>
</comment>
<keyword evidence="3 4" id="KW-0175">Coiled coil</keyword>
<accession>A0A9W8E7G7</accession>
<dbReference type="PROSITE" id="PS50033">
    <property type="entry name" value="UBX"/>
    <property type="match status" value="1"/>
</dbReference>
<dbReference type="EMBL" id="JANBQB010000492">
    <property type="protein sequence ID" value="KAJ1975782.1"/>
    <property type="molecule type" value="Genomic_DNA"/>
</dbReference>
<evidence type="ECO:0000313" key="9">
    <source>
        <dbReference type="Proteomes" id="UP001151582"/>
    </source>
</evidence>
<feature type="region of interest" description="Disordered" evidence="5">
    <location>
        <begin position="194"/>
        <end position="235"/>
    </location>
</feature>
<feature type="region of interest" description="Disordered" evidence="5">
    <location>
        <begin position="42"/>
        <end position="71"/>
    </location>
</feature>
<dbReference type="SUPFAM" id="SSF46934">
    <property type="entry name" value="UBA-like"/>
    <property type="match status" value="1"/>
</dbReference>
<evidence type="ECO:0008006" key="10">
    <source>
        <dbReference type="Google" id="ProtNLM"/>
    </source>
</evidence>
<dbReference type="GO" id="GO:0031397">
    <property type="term" value="P:negative regulation of protein ubiquitination"/>
    <property type="evidence" value="ECO:0007669"/>
    <property type="project" value="TreeGrafter"/>
</dbReference>
<evidence type="ECO:0000259" key="7">
    <source>
        <dbReference type="PROSITE" id="PS50033"/>
    </source>
</evidence>
<evidence type="ECO:0000259" key="6">
    <source>
        <dbReference type="PROSITE" id="PS50030"/>
    </source>
</evidence>
<dbReference type="InterPro" id="IPR029071">
    <property type="entry name" value="Ubiquitin-like_domsf"/>
</dbReference>
<comment type="caution">
    <text evidence="8">The sequence shown here is derived from an EMBL/GenBank/DDBJ whole genome shotgun (WGS) entry which is preliminary data.</text>
</comment>
<dbReference type="InterPro" id="IPR013087">
    <property type="entry name" value="Znf_C2H2_type"/>
</dbReference>
<evidence type="ECO:0000256" key="4">
    <source>
        <dbReference type="SAM" id="Coils"/>
    </source>
</evidence>
<dbReference type="GO" id="GO:0032435">
    <property type="term" value="P:negative regulation of proteasomal ubiquitin-dependent protein catabolic process"/>
    <property type="evidence" value="ECO:0007669"/>
    <property type="project" value="TreeGrafter"/>
</dbReference>
<dbReference type="GO" id="GO:0036435">
    <property type="term" value="F:K48-linked polyubiquitin modification-dependent protein binding"/>
    <property type="evidence" value="ECO:0007669"/>
    <property type="project" value="TreeGrafter"/>
</dbReference>
<evidence type="ECO:0000313" key="8">
    <source>
        <dbReference type="EMBL" id="KAJ1975782.1"/>
    </source>
</evidence>
<name>A0A9W8E7G7_9FUNG</name>
<dbReference type="InterPro" id="IPR027417">
    <property type="entry name" value="P-loop_NTPase"/>
</dbReference>
<dbReference type="Pfam" id="PF00789">
    <property type="entry name" value="UBX"/>
    <property type="match status" value="1"/>
</dbReference>
<dbReference type="InterPro" id="IPR041923">
    <property type="entry name" value="UBA_UBXN1"/>
</dbReference>
<dbReference type="PANTHER" id="PTHR46340:SF1">
    <property type="entry name" value="UBX DOMAIN-CONTAINING PROTEIN 1"/>
    <property type="match status" value="1"/>
</dbReference>
<dbReference type="SUPFAM" id="SSF54236">
    <property type="entry name" value="Ubiquitin-like"/>
    <property type="match status" value="1"/>
</dbReference>
<keyword evidence="2" id="KW-0963">Cytoplasm</keyword>
<dbReference type="CDD" id="cd14302">
    <property type="entry name" value="UBA_UBXN1"/>
    <property type="match status" value="1"/>
</dbReference>
<feature type="domain" description="UBA" evidence="6">
    <location>
        <begin position="1"/>
        <end position="42"/>
    </location>
</feature>
<feature type="compositionally biased region" description="Basic and acidic residues" evidence="5">
    <location>
        <begin position="194"/>
        <end position="216"/>
    </location>
</feature>
<dbReference type="InterPro" id="IPR015940">
    <property type="entry name" value="UBA"/>
</dbReference>
<reference evidence="8" key="1">
    <citation type="submission" date="2022-07" db="EMBL/GenBank/DDBJ databases">
        <title>Phylogenomic reconstructions and comparative analyses of Kickxellomycotina fungi.</title>
        <authorList>
            <person name="Reynolds N.K."/>
            <person name="Stajich J.E."/>
            <person name="Barry K."/>
            <person name="Grigoriev I.V."/>
            <person name="Crous P."/>
            <person name="Smith M.E."/>
        </authorList>
    </citation>
    <scope>NUCLEOTIDE SEQUENCE</scope>
    <source>
        <strain evidence="8">RSA 567</strain>
    </source>
</reference>
<dbReference type="Proteomes" id="UP001151582">
    <property type="component" value="Unassembled WGS sequence"/>
</dbReference>
<dbReference type="Gene3D" id="1.10.8.10">
    <property type="entry name" value="DNA helicase RuvA subunit, C-terminal domain"/>
    <property type="match status" value="1"/>
</dbReference>
<dbReference type="InterPro" id="IPR009060">
    <property type="entry name" value="UBA-like_sf"/>
</dbReference>
<dbReference type="GO" id="GO:1903094">
    <property type="term" value="P:negative regulation of protein K48-linked deubiquitination"/>
    <property type="evidence" value="ECO:0007669"/>
    <property type="project" value="TreeGrafter"/>
</dbReference>
<dbReference type="PROSITE" id="PS00028">
    <property type="entry name" value="ZINC_FINGER_C2H2_1"/>
    <property type="match status" value="1"/>
</dbReference>
<dbReference type="PANTHER" id="PTHR46340">
    <property type="entry name" value="UBX DOMAIN-CONTAINING PROTEIN 1"/>
    <property type="match status" value="1"/>
</dbReference>
<feature type="compositionally biased region" description="Polar residues" evidence="5">
    <location>
        <begin position="222"/>
        <end position="235"/>
    </location>
</feature>
<proteinExistence type="predicted"/>
<evidence type="ECO:0000256" key="2">
    <source>
        <dbReference type="ARBA" id="ARBA00022490"/>
    </source>
</evidence>
<dbReference type="Gene3D" id="3.10.20.90">
    <property type="entry name" value="Phosphatidylinositol 3-kinase Catalytic Subunit, Chain A, domain 1"/>
    <property type="match status" value="1"/>
</dbReference>
<gene>
    <name evidence="8" type="ORF">H4R34_004210</name>
</gene>
<dbReference type="Pfam" id="PF22562">
    <property type="entry name" value="UBA_7"/>
    <property type="match status" value="1"/>
</dbReference>
<dbReference type="SUPFAM" id="SSF52540">
    <property type="entry name" value="P-loop containing nucleoside triphosphate hydrolases"/>
    <property type="match status" value="1"/>
</dbReference>
<sequence length="770" mass="86526">MASPSDQQALIEMGFPAQRVAKALAATGHGGLQSAMDWLLAHPNDDDGRNNAAATLGSAPPTTSTGQPSAPAAKIAQSLQCNECQKLFRDAGAAELHASKTGHVDFAESTDALKPLTAEEKAQKLQELKDRMAEKKHQRLEAEAQETLARERMRRHTGQEYVQIQEKLQEQQVLKQVEETKREKREDQLARMRIKQQIEQDKKERAARREREKAARAGETLPQPSTAPCPQSTMAPTSYHQARIQIRPFHGAPFTHVFQADDRLQAVFDFVQERTGHGAFQLLTTFPRTTLGADKAGQTLRDLNLVPSAALRPTHANAPLDSPVALIVVPSVSRVRQMQRILRDLINLTRIPLGVKNAITQRQHGMTERTTAYVLVSTAPALFAKNPWSMRRLEEQLCQTKVVIIDELLSSLNTFSRAEVHRLMHLLTTGLDRHTKVTQASHVPTQPKTYRLHSPNLLAHFCPKQFIITSSTEPTSPDQFHSILDEHMGIRPLTMVSQPFCHYRRPRTDEFLVYTPSLSLSQRIGLTLDTLRILMTRIRRLEFQGTHRLVLVHTNSMHETKLMYEAFTRQVREFSQWYQYYQTYGQRPATPGAEPPVPQHSHLFHVQSELFFARTDETPTHAMKARLHQPLRPRLMDPAPPGIPAGAGPISVVFVANRTYRDFVFPNVTCVLLTEFPPELHTYQLWAGKAGHMGSRGEFCTVHTRVLSATVCHCNSPRELTAVDQLADIPIASLPLVTRKGLPPIDGTNLTGVAKANEMADLERLWDDEV</sequence>
<organism evidence="8 9">
    <name type="scientific">Dimargaris verticillata</name>
    <dbReference type="NCBI Taxonomy" id="2761393"/>
    <lineage>
        <taxon>Eukaryota</taxon>
        <taxon>Fungi</taxon>
        <taxon>Fungi incertae sedis</taxon>
        <taxon>Zoopagomycota</taxon>
        <taxon>Kickxellomycotina</taxon>
        <taxon>Dimargaritomycetes</taxon>
        <taxon>Dimargaritales</taxon>
        <taxon>Dimargaritaceae</taxon>
        <taxon>Dimargaris</taxon>
    </lineage>
</organism>
<dbReference type="GO" id="GO:0005737">
    <property type="term" value="C:cytoplasm"/>
    <property type="evidence" value="ECO:0007669"/>
    <property type="project" value="UniProtKB-SubCell"/>
</dbReference>
<feature type="coiled-coil region" evidence="4">
    <location>
        <begin position="118"/>
        <end position="187"/>
    </location>
</feature>
<dbReference type="SMART" id="SM00165">
    <property type="entry name" value="UBA"/>
    <property type="match status" value="1"/>
</dbReference>
<dbReference type="SMART" id="SM00166">
    <property type="entry name" value="UBX"/>
    <property type="match status" value="1"/>
</dbReference>
<protein>
    <recommendedName>
        <fullName evidence="10">UBX domain-containing protein</fullName>
    </recommendedName>
</protein>
<evidence type="ECO:0000256" key="3">
    <source>
        <dbReference type="ARBA" id="ARBA00023054"/>
    </source>
</evidence>
<evidence type="ECO:0000256" key="5">
    <source>
        <dbReference type="SAM" id="MobiDB-lite"/>
    </source>
</evidence>
<dbReference type="PROSITE" id="PS50030">
    <property type="entry name" value="UBA"/>
    <property type="match status" value="1"/>
</dbReference>
<dbReference type="GO" id="GO:0005634">
    <property type="term" value="C:nucleus"/>
    <property type="evidence" value="ECO:0007669"/>
    <property type="project" value="TreeGrafter"/>
</dbReference>
<feature type="domain" description="UBX" evidence="7">
    <location>
        <begin position="237"/>
        <end position="313"/>
    </location>
</feature>
<keyword evidence="9" id="KW-1185">Reference proteome</keyword>